<reference evidence="1 2" key="1">
    <citation type="journal article" date="2018" name="Biotechnol. Adv.">
        <title>Improved genomic resources and new bioinformatic workflow for the carcinogenic parasite Clonorchis sinensis: Biotechnological implications.</title>
        <authorList>
            <person name="Wang D."/>
            <person name="Korhonen P.K."/>
            <person name="Gasser R.B."/>
            <person name="Young N.D."/>
        </authorList>
    </citation>
    <scope>NUCLEOTIDE SEQUENCE [LARGE SCALE GENOMIC DNA]</scope>
    <source>
        <strain evidence="1">Cs-k2</strain>
    </source>
</reference>
<dbReference type="OrthoDB" id="6263243at2759"/>
<evidence type="ECO:0000313" key="1">
    <source>
        <dbReference type="EMBL" id="KAG5443550.1"/>
    </source>
</evidence>
<protein>
    <submittedName>
        <fullName evidence="1">Uncharacterized protein</fullName>
    </submittedName>
</protein>
<name>A0A8T1M337_CLOSI</name>
<reference evidence="1 2" key="2">
    <citation type="journal article" date="2021" name="Genomics">
        <title>High-quality reference genome for Clonorchis sinensis.</title>
        <authorList>
            <person name="Young N.D."/>
            <person name="Stroehlein A.J."/>
            <person name="Kinkar L."/>
            <person name="Wang T."/>
            <person name="Sohn W.M."/>
            <person name="Chang B.C.H."/>
            <person name="Kaur P."/>
            <person name="Weisz D."/>
            <person name="Dudchenko O."/>
            <person name="Aiden E.L."/>
            <person name="Korhonen P.K."/>
            <person name="Gasser R.B."/>
        </authorList>
    </citation>
    <scope>NUCLEOTIDE SEQUENCE [LARGE SCALE GENOMIC DNA]</scope>
    <source>
        <strain evidence="1">Cs-k2</strain>
    </source>
</reference>
<accession>A0A8T1M337</accession>
<sequence>MLLGDDFSIKYRSTDAIGQADGVSRLMDFRRQQREDAAVTSITVDPQIIAMLATTICALPITYVMVRDVTARDLLHQKVIRFHRTMGAVPKFPSTVCST</sequence>
<dbReference type="Proteomes" id="UP000286415">
    <property type="component" value="Unassembled WGS sequence"/>
</dbReference>
<keyword evidence="2" id="KW-1185">Reference proteome</keyword>
<dbReference type="EMBL" id="NIRI02000056">
    <property type="protein sequence ID" value="KAG5443550.1"/>
    <property type="molecule type" value="Genomic_DNA"/>
</dbReference>
<comment type="caution">
    <text evidence="1">The sequence shown here is derived from an EMBL/GenBank/DDBJ whole genome shotgun (WGS) entry which is preliminary data.</text>
</comment>
<proteinExistence type="predicted"/>
<evidence type="ECO:0000313" key="2">
    <source>
        <dbReference type="Proteomes" id="UP000286415"/>
    </source>
</evidence>
<dbReference type="AlphaFoldDB" id="A0A8T1M337"/>
<gene>
    <name evidence="1" type="ORF">CSKR_202823</name>
</gene>
<organism evidence="1 2">
    <name type="scientific">Clonorchis sinensis</name>
    <name type="common">Chinese liver fluke</name>
    <dbReference type="NCBI Taxonomy" id="79923"/>
    <lineage>
        <taxon>Eukaryota</taxon>
        <taxon>Metazoa</taxon>
        <taxon>Spiralia</taxon>
        <taxon>Lophotrochozoa</taxon>
        <taxon>Platyhelminthes</taxon>
        <taxon>Trematoda</taxon>
        <taxon>Digenea</taxon>
        <taxon>Opisthorchiida</taxon>
        <taxon>Opisthorchiata</taxon>
        <taxon>Opisthorchiidae</taxon>
        <taxon>Clonorchis</taxon>
    </lineage>
</organism>